<evidence type="ECO:0000313" key="1">
    <source>
        <dbReference type="EMBL" id="VFJ61668.1"/>
    </source>
</evidence>
<dbReference type="Gene3D" id="3.90.350.10">
    <property type="entry name" value="Transposase Inhibitor Protein From Tn5, Chain A, domain 1"/>
    <property type="match status" value="1"/>
</dbReference>
<gene>
    <name evidence="1" type="ORF">BECKDK2373B_GA0170837_11035</name>
</gene>
<sequence length="433" mass="50301">MSEPFRRQLSAPGLLSEARRCFEQIPDNVANGIPLADHLMSGLALFGFKYSSLLQFDKASRRETTLANLKALYGILHVPCDTYFRERLDEVDPRQLRIVYKRLFSYLQRGKGLEEFRYLDGHYLLSLDGTGYFSSSTVHCEHCGEKHHRNGTTTYHHQMLGAVLVHPDIKEVIPLAPEPILKQDGATKNDCERNATKRLLEDLRREHPHLGLIVVEDALASNAPHIRQLKSLDLRFILGVKRADHKFLFDWVAQTPATTEYEITDEKGHHHRFRYLNGVPLNEANFELEVNFLEYWETSPKGKTTHFSWVTDIPINETNIMHLMRGGRARWKIENETFNTLKNQGYHFEHNFGHGYKHLSTVLMHLMMLAFLIDQIQQRCCRMFQAALAVAERKSYLWRELRSRFDLFQISSWEALYHSVVHPPSIKVGYDTS</sequence>
<dbReference type="EMBL" id="CAADEX010000103">
    <property type="protein sequence ID" value="VFJ61668.1"/>
    <property type="molecule type" value="Genomic_DNA"/>
</dbReference>
<evidence type="ECO:0008006" key="2">
    <source>
        <dbReference type="Google" id="ProtNLM"/>
    </source>
</evidence>
<reference evidence="1" key="1">
    <citation type="submission" date="2019-02" db="EMBL/GenBank/DDBJ databases">
        <authorList>
            <person name="Gruber-Vodicka R. H."/>
            <person name="Seah K. B. B."/>
        </authorList>
    </citation>
    <scope>NUCLEOTIDE SEQUENCE</scope>
    <source>
        <strain evidence="1">BECK_DK47</strain>
    </source>
</reference>
<dbReference type="AlphaFoldDB" id="A0A450T4Y9"/>
<organism evidence="1">
    <name type="scientific">Candidatus Kentrum sp. DK</name>
    <dbReference type="NCBI Taxonomy" id="2126562"/>
    <lineage>
        <taxon>Bacteria</taxon>
        <taxon>Pseudomonadati</taxon>
        <taxon>Pseudomonadota</taxon>
        <taxon>Gammaproteobacteria</taxon>
        <taxon>Candidatus Kentrum</taxon>
    </lineage>
</organism>
<protein>
    <recommendedName>
        <fullName evidence="2">Transposase DDE domain-containing protein</fullName>
    </recommendedName>
</protein>
<proteinExistence type="predicted"/>
<name>A0A450T4Y9_9GAMM</name>
<accession>A0A450T4Y9</accession>